<organism evidence="1 2">
    <name type="scientific">Mycoplasma wenyonii (strain Massachusetts)</name>
    <name type="common">Eperythrozoon wenyonii</name>
    <dbReference type="NCBI Taxonomy" id="1197325"/>
    <lineage>
        <taxon>Bacteria</taxon>
        <taxon>Bacillati</taxon>
        <taxon>Mycoplasmatota</taxon>
        <taxon>Mollicutes</taxon>
        <taxon>Mycoplasmataceae</taxon>
        <taxon>Mycoplasma</taxon>
    </lineage>
</organism>
<dbReference type="InterPro" id="IPR006379">
    <property type="entry name" value="HAD-SF_hydro_IIB"/>
</dbReference>
<evidence type="ECO:0000313" key="1">
    <source>
        <dbReference type="EMBL" id="AFN64973.1"/>
    </source>
</evidence>
<dbReference type="Gene3D" id="3.30.1240.10">
    <property type="match status" value="1"/>
</dbReference>
<dbReference type="GO" id="GO:0000287">
    <property type="term" value="F:magnesium ion binding"/>
    <property type="evidence" value="ECO:0007669"/>
    <property type="project" value="TreeGrafter"/>
</dbReference>
<dbReference type="Pfam" id="PF08282">
    <property type="entry name" value="Hydrolase_3"/>
    <property type="match status" value="1"/>
</dbReference>
<dbReference type="Gene3D" id="3.40.50.1000">
    <property type="entry name" value="HAD superfamily/HAD-like"/>
    <property type="match status" value="1"/>
</dbReference>
<dbReference type="InterPro" id="IPR036412">
    <property type="entry name" value="HAD-like_sf"/>
</dbReference>
<dbReference type="PROSITE" id="PS01228">
    <property type="entry name" value="COF_1"/>
    <property type="match status" value="1"/>
</dbReference>
<dbReference type="STRING" id="1197325.WEN_00850"/>
<dbReference type="PANTHER" id="PTHR10000">
    <property type="entry name" value="PHOSPHOSERINE PHOSPHATASE"/>
    <property type="match status" value="1"/>
</dbReference>
<dbReference type="NCBIfam" id="TIGR01484">
    <property type="entry name" value="HAD-SF-IIB"/>
    <property type="match status" value="1"/>
</dbReference>
<dbReference type="SUPFAM" id="SSF56784">
    <property type="entry name" value="HAD-like"/>
    <property type="match status" value="1"/>
</dbReference>
<gene>
    <name evidence="1" type="ordered locus">WEN_00850</name>
</gene>
<dbReference type="PANTHER" id="PTHR10000:SF8">
    <property type="entry name" value="HAD SUPERFAMILY HYDROLASE-LIKE, TYPE 3"/>
    <property type="match status" value="1"/>
</dbReference>
<protein>
    <submittedName>
        <fullName evidence="1">Haloacid dehalogenase-like hydrolase family protein</fullName>
    </submittedName>
</protein>
<dbReference type="GO" id="GO:0005829">
    <property type="term" value="C:cytosol"/>
    <property type="evidence" value="ECO:0007669"/>
    <property type="project" value="TreeGrafter"/>
</dbReference>
<keyword evidence="2" id="KW-1185">Reference proteome</keyword>
<sequence>MTPEIKVVYSDLDGTLLSPKKHSWKKVKTYTLSTLSVFLENSSNHFILATGRNLARTKSISNWLENRLGGYKIPYLICLNGGLLFDNREGKIIHTQTFKCSQLLKLLSFLRRHYFLVYFIVDSSNQLFVENNWISRVFARKFAKKYNATIKFNTPENYKNGWEGIQKVLFFTFHKNSSKLRILIETQFSEFYVSIHGDWLLEVIDRKVNKFFAIQRINEIEGWELEECCAIGNEHNDLMMIEKCGFGVAVDFSPEHTTFNYDNTLINFNTTNKYGLAVANVINHLT</sequence>
<dbReference type="GO" id="GO:0016791">
    <property type="term" value="F:phosphatase activity"/>
    <property type="evidence" value="ECO:0007669"/>
    <property type="project" value="TreeGrafter"/>
</dbReference>
<dbReference type="EMBL" id="CP003703">
    <property type="protein sequence ID" value="AFN64973.1"/>
    <property type="molecule type" value="Genomic_DNA"/>
</dbReference>
<dbReference type="PATRIC" id="fig|1197325.3.peg.185"/>
<accession>I6Z5X8</accession>
<keyword evidence="1" id="KW-0378">Hydrolase</keyword>
<dbReference type="InterPro" id="IPR023214">
    <property type="entry name" value="HAD_sf"/>
</dbReference>
<dbReference type="HOGENOM" id="CLU_946020_0_0_14"/>
<evidence type="ECO:0000313" key="2">
    <source>
        <dbReference type="Proteomes" id="UP000009005"/>
    </source>
</evidence>
<name>I6Z5X8_MYCWM</name>
<dbReference type="AlphaFoldDB" id="I6Z5X8"/>
<proteinExistence type="predicted"/>
<dbReference type="Proteomes" id="UP000009005">
    <property type="component" value="Chromosome"/>
</dbReference>
<dbReference type="KEGG" id="mwe:WEN_00850"/>
<reference evidence="1 2" key="1">
    <citation type="journal article" date="2012" name="J. Bacteriol.">
        <title>Complete genome sequence of Mycoplasma wenyonii strain Massachusetts.</title>
        <authorList>
            <person name="Dos Santos A.P."/>
            <person name="Guimaraes A.M."/>
            <person name="do Nascimento N.C."/>
            <person name="Sanmiguel P.J."/>
            <person name="Messick J.B."/>
        </authorList>
    </citation>
    <scope>NUCLEOTIDE SEQUENCE [LARGE SCALE GENOMIC DNA]</scope>
    <source>
        <strain evidence="1 2">Massachusetts</strain>
    </source>
</reference>